<dbReference type="RefSeq" id="WP_314208068.1">
    <property type="nucleotide sequence ID" value="NZ_JAVTLL010000069.1"/>
</dbReference>
<evidence type="ECO:0000256" key="1">
    <source>
        <dbReference type="SAM" id="MobiDB-lite"/>
    </source>
</evidence>
<proteinExistence type="predicted"/>
<evidence type="ECO:0000313" key="2">
    <source>
        <dbReference type="EMBL" id="MDT7847852.1"/>
    </source>
</evidence>
<dbReference type="EMBL" id="JAVTLL010000069">
    <property type="protein sequence ID" value="MDT7847852.1"/>
    <property type="molecule type" value="Genomic_DNA"/>
</dbReference>
<evidence type="ECO:0000313" key="3">
    <source>
        <dbReference type="Proteomes" id="UP001257948"/>
    </source>
</evidence>
<feature type="region of interest" description="Disordered" evidence="1">
    <location>
        <begin position="1"/>
        <end position="53"/>
    </location>
</feature>
<accession>A0ABU3MA66</accession>
<comment type="caution">
    <text evidence="2">The sequence shown here is derived from an EMBL/GenBank/DDBJ whole genome shotgun (WGS) entry which is preliminary data.</text>
</comment>
<gene>
    <name evidence="2" type="ORF">RQC66_44845</name>
</gene>
<reference evidence="3" key="1">
    <citation type="submission" date="2023-07" db="EMBL/GenBank/DDBJ databases">
        <title>Draft genome sequence of the endophytic actinobacterium Streptomyces justiciae WPN32, a potential antibiotic producer.</title>
        <authorList>
            <person name="Yasawong M."/>
            <person name="Pana W."/>
            <person name="Ganta P."/>
            <person name="Santapan N."/>
            <person name="Songngamsuk T."/>
            <person name="Phatcharaharikarn M."/>
            <person name="Kerdtoob S."/>
            <person name="Nantapong N."/>
        </authorList>
    </citation>
    <scope>NUCLEOTIDE SEQUENCE [LARGE SCALE GENOMIC DNA]</scope>
    <source>
        <strain evidence="3">WPN32</strain>
    </source>
</reference>
<sequence length="53" mass="5581">MLHTTVPDASGETLLSSHPRAGGHGVVVKQDERWTATDGRNGRTTTGDEPPSP</sequence>
<feature type="compositionally biased region" description="Low complexity" evidence="1">
    <location>
        <begin position="36"/>
        <end position="53"/>
    </location>
</feature>
<protein>
    <submittedName>
        <fullName evidence="2">Uncharacterized protein</fullName>
    </submittedName>
</protein>
<keyword evidence="3" id="KW-1185">Reference proteome</keyword>
<organism evidence="2 3">
    <name type="scientific">Streptomyces justiciae</name>
    <dbReference type="NCBI Taxonomy" id="2780140"/>
    <lineage>
        <taxon>Bacteria</taxon>
        <taxon>Bacillati</taxon>
        <taxon>Actinomycetota</taxon>
        <taxon>Actinomycetes</taxon>
        <taxon>Kitasatosporales</taxon>
        <taxon>Streptomycetaceae</taxon>
        <taxon>Streptomyces</taxon>
    </lineage>
</organism>
<name>A0ABU3MA66_9ACTN</name>
<dbReference type="Proteomes" id="UP001257948">
    <property type="component" value="Unassembled WGS sequence"/>
</dbReference>